<evidence type="ECO:0000256" key="1">
    <source>
        <dbReference type="SAM" id="MobiDB-lite"/>
    </source>
</evidence>
<feature type="compositionally biased region" description="Basic and acidic residues" evidence="1">
    <location>
        <begin position="129"/>
        <end position="140"/>
    </location>
</feature>
<evidence type="ECO:0000313" key="2">
    <source>
        <dbReference type="EMBL" id="KAG2644269.1"/>
    </source>
</evidence>
<gene>
    <name evidence="2" type="ORF">PVAP13_2KG298332</name>
</gene>
<keyword evidence="3" id="KW-1185">Reference proteome</keyword>
<feature type="compositionally biased region" description="Polar residues" evidence="1">
    <location>
        <begin position="1"/>
        <end position="14"/>
    </location>
</feature>
<dbReference type="EMBL" id="CM029039">
    <property type="protein sequence ID" value="KAG2644269.1"/>
    <property type="molecule type" value="Genomic_DNA"/>
</dbReference>
<proteinExistence type="predicted"/>
<organism evidence="2 3">
    <name type="scientific">Panicum virgatum</name>
    <name type="common">Blackwell switchgrass</name>
    <dbReference type="NCBI Taxonomy" id="38727"/>
    <lineage>
        <taxon>Eukaryota</taxon>
        <taxon>Viridiplantae</taxon>
        <taxon>Streptophyta</taxon>
        <taxon>Embryophyta</taxon>
        <taxon>Tracheophyta</taxon>
        <taxon>Spermatophyta</taxon>
        <taxon>Magnoliopsida</taxon>
        <taxon>Liliopsida</taxon>
        <taxon>Poales</taxon>
        <taxon>Poaceae</taxon>
        <taxon>PACMAD clade</taxon>
        <taxon>Panicoideae</taxon>
        <taxon>Panicodae</taxon>
        <taxon>Paniceae</taxon>
        <taxon>Panicinae</taxon>
        <taxon>Panicum</taxon>
        <taxon>Panicum sect. Hiantes</taxon>
    </lineage>
</organism>
<feature type="region of interest" description="Disordered" evidence="1">
    <location>
        <begin position="51"/>
        <end position="176"/>
    </location>
</feature>
<accession>A0A8T0WMA9</accession>
<evidence type="ECO:0000313" key="3">
    <source>
        <dbReference type="Proteomes" id="UP000823388"/>
    </source>
</evidence>
<dbReference type="Proteomes" id="UP000823388">
    <property type="component" value="Chromosome 2K"/>
</dbReference>
<protein>
    <submittedName>
        <fullName evidence="2">Uncharacterized protein</fullName>
    </submittedName>
</protein>
<feature type="compositionally biased region" description="Polar residues" evidence="1">
    <location>
        <begin position="77"/>
        <end position="86"/>
    </location>
</feature>
<reference evidence="2" key="1">
    <citation type="submission" date="2020-05" db="EMBL/GenBank/DDBJ databases">
        <title>WGS assembly of Panicum virgatum.</title>
        <authorList>
            <person name="Lovell J.T."/>
            <person name="Jenkins J."/>
            <person name="Shu S."/>
            <person name="Juenger T.E."/>
            <person name="Schmutz J."/>
        </authorList>
    </citation>
    <scope>NUCLEOTIDE SEQUENCE</scope>
    <source>
        <strain evidence="2">AP13</strain>
    </source>
</reference>
<feature type="region of interest" description="Disordered" evidence="1">
    <location>
        <begin position="1"/>
        <end position="34"/>
    </location>
</feature>
<name>A0A8T0WMA9_PANVG</name>
<dbReference type="AlphaFoldDB" id="A0A8T0WMA9"/>
<sequence>MASFQHPATPSSVAPTGRRYRTDPPRRRRRRLWLRSGPCVSGVRNNLSKFHPTNSIPSITIRPRSAMSKPRDHCPCHSNSAASTPRTPVGGPPRHMPVAGELPPLPRRYSASCPISQSLAPPTIRPRLSARDPQRRDRPGGRPGRSTRLTITPPLSSGPAAGQRAIDRARDAGAGRVAWSLRRRGAAAAGP</sequence>
<comment type="caution">
    <text evidence="2">The sequence shown here is derived from an EMBL/GenBank/DDBJ whole genome shotgun (WGS) entry which is preliminary data.</text>
</comment>